<dbReference type="SUPFAM" id="SSF88713">
    <property type="entry name" value="Glycoside hydrolase/deacetylase"/>
    <property type="match status" value="1"/>
</dbReference>
<dbReference type="InterPro" id="IPR002509">
    <property type="entry name" value="NODB_dom"/>
</dbReference>
<organism evidence="3 4">
    <name type="scientific">Providencia alcalifaciens 205/92</name>
    <dbReference type="NCBI Taxonomy" id="1256988"/>
    <lineage>
        <taxon>Bacteria</taxon>
        <taxon>Pseudomonadati</taxon>
        <taxon>Pseudomonadota</taxon>
        <taxon>Gammaproteobacteria</taxon>
        <taxon>Enterobacterales</taxon>
        <taxon>Morganellaceae</taxon>
        <taxon>Providencia</taxon>
    </lineage>
</organism>
<proteinExistence type="predicted"/>
<dbReference type="PANTHER" id="PTHR34216:SF13">
    <property type="entry name" value="XYLANASE_CHITIN DEACETYLASE"/>
    <property type="match status" value="1"/>
</dbReference>
<name>A0AAV3M2M8_9GAMM</name>
<evidence type="ECO:0000259" key="2">
    <source>
        <dbReference type="PROSITE" id="PS51677"/>
    </source>
</evidence>
<sequence>MTLSGKDMSNRLLFLFLTFFVNLFSVSHAADIKNNNLIISGSKAINLDNWELVDVPPKLIQTKVPENIFAVVGGQMRVVGEINPDTGFYAYSPNGDYNALQFGNDFAYVKNTQISKKKPRNIPEDDRLNDLKNPVYDYLITSQKTPVYSATDENSRQIASLWENLRYPVLARMIKTDEDGDKTSWLTIRIGDRLGYVRLDDVAIDKGIPILTYHHILKDSENKNFRHTSTTTSVEAFREQMNYLKEMGYQTLSLDDVEGYLNKSANLPGRAVVLTFDDGLKSVYRYALPILRENQQQATLFVISARIKTQPQKWDPDSLQFMSKQEIKESQDVFHIQSHTHFLHRLDNRNNPIIFSRKEHTIMLDFKRSMKALAKFERDQRYLAYPFGAYNQTAIEAAKEAGLHIAVSTIQGKVKLGDNPYALKRLYAYSTDPISKFALMVGNSEQDVVNKNVVVDK</sequence>
<dbReference type="PROSITE" id="PS51677">
    <property type="entry name" value="NODB"/>
    <property type="match status" value="1"/>
</dbReference>
<gene>
    <name evidence="3" type="ORF">HMPREF1563_0618</name>
</gene>
<reference evidence="3 4" key="1">
    <citation type="submission" date="2014-01" db="EMBL/GenBank/DDBJ databases">
        <authorList>
            <person name="Durkin A.S."/>
            <person name="McCorrison J."/>
            <person name="Torralba M."/>
            <person name="Gillis M."/>
            <person name="Haft D.H."/>
            <person name="Methe B."/>
            <person name="Sutton G."/>
            <person name="Nelson K.E."/>
        </authorList>
    </citation>
    <scope>NUCLEOTIDE SEQUENCE [LARGE SCALE GENOMIC DNA]</scope>
    <source>
        <strain evidence="3 4">205/92</strain>
    </source>
</reference>
<comment type="caution">
    <text evidence="3">The sequence shown here is derived from an EMBL/GenBank/DDBJ whole genome shotgun (WGS) entry which is preliminary data.</text>
</comment>
<dbReference type="Pfam" id="PF01522">
    <property type="entry name" value="Polysacc_deac_1"/>
    <property type="match status" value="1"/>
</dbReference>
<dbReference type="EMBL" id="JALD01000065">
    <property type="protein sequence ID" value="EUD10000.1"/>
    <property type="molecule type" value="Genomic_DNA"/>
</dbReference>
<dbReference type="GO" id="GO:0016810">
    <property type="term" value="F:hydrolase activity, acting on carbon-nitrogen (but not peptide) bonds"/>
    <property type="evidence" value="ECO:0007669"/>
    <property type="project" value="InterPro"/>
</dbReference>
<protein>
    <submittedName>
        <fullName evidence="3">Polysaccharide deacetylase</fullName>
    </submittedName>
</protein>
<evidence type="ECO:0000313" key="4">
    <source>
        <dbReference type="Proteomes" id="UP000022311"/>
    </source>
</evidence>
<feature type="domain" description="NodB homology" evidence="2">
    <location>
        <begin position="270"/>
        <end position="457"/>
    </location>
</feature>
<dbReference type="InterPro" id="IPR011330">
    <property type="entry name" value="Glyco_hydro/deAcase_b/a-brl"/>
</dbReference>
<keyword evidence="1" id="KW-0732">Signal</keyword>
<dbReference type="Gene3D" id="3.20.20.370">
    <property type="entry name" value="Glycoside hydrolase/deacetylase"/>
    <property type="match status" value="1"/>
</dbReference>
<dbReference type="GO" id="GO:0005975">
    <property type="term" value="P:carbohydrate metabolic process"/>
    <property type="evidence" value="ECO:0007669"/>
    <property type="project" value="InterPro"/>
</dbReference>
<dbReference type="AlphaFoldDB" id="A0AAV3M2M8"/>
<dbReference type="PANTHER" id="PTHR34216">
    <property type="match status" value="1"/>
</dbReference>
<accession>A0AAV3M2M8</accession>
<dbReference type="InterPro" id="IPR051398">
    <property type="entry name" value="Polysacch_Deacetylase"/>
</dbReference>
<evidence type="ECO:0000256" key="1">
    <source>
        <dbReference type="ARBA" id="ARBA00022729"/>
    </source>
</evidence>
<dbReference type="Proteomes" id="UP000022311">
    <property type="component" value="Unassembled WGS sequence"/>
</dbReference>
<evidence type="ECO:0000313" key="3">
    <source>
        <dbReference type="EMBL" id="EUD10000.1"/>
    </source>
</evidence>